<dbReference type="RefSeq" id="WP_114744753.1">
    <property type="nucleotide sequence ID" value="NZ_QQAY01000002.1"/>
</dbReference>
<dbReference type="EMBL" id="QQAY01000002">
    <property type="protein sequence ID" value="RDI45960.1"/>
    <property type="molecule type" value="Genomic_DNA"/>
</dbReference>
<dbReference type="AlphaFoldDB" id="A0A370GRL3"/>
<gene>
    <name evidence="1" type="ORF">DFR59_102598</name>
</gene>
<organism evidence="1 2">
    <name type="scientific">Falsibacillus pallidus</name>
    <dbReference type="NCBI Taxonomy" id="493781"/>
    <lineage>
        <taxon>Bacteria</taxon>
        <taxon>Bacillati</taxon>
        <taxon>Bacillota</taxon>
        <taxon>Bacilli</taxon>
        <taxon>Bacillales</taxon>
        <taxon>Bacillaceae</taxon>
        <taxon>Falsibacillus</taxon>
    </lineage>
</organism>
<name>A0A370GRL3_9BACI</name>
<evidence type="ECO:0000313" key="2">
    <source>
        <dbReference type="Proteomes" id="UP000255326"/>
    </source>
</evidence>
<sequence>MNKNPYESVLEQAIELIYKKYPSLDERFGEAGRQKCYDDNIHHLNYLDSAYSIRDEKVFIDYAVWLNSVLVSRGMKSDHLVDNFIFLKESFSDYREMDSDRKEGYVKYLTCAVEAIQNQG</sequence>
<keyword evidence="2" id="KW-1185">Reference proteome</keyword>
<dbReference type="Proteomes" id="UP000255326">
    <property type="component" value="Unassembled WGS sequence"/>
</dbReference>
<comment type="caution">
    <text evidence="1">The sequence shown here is derived from an EMBL/GenBank/DDBJ whole genome shotgun (WGS) entry which is preliminary data.</text>
</comment>
<protein>
    <submittedName>
        <fullName evidence="1">Uncharacterized protein</fullName>
    </submittedName>
</protein>
<evidence type="ECO:0000313" key="1">
    <source>
        <dbReference type="EMBL" id="RDI45960.1"/>
    </source>
</evidence>
<dbReference type="OrthoDB" id="2376384at2"/>
<reference evidence="1 2" key="1">
    <citation type="submission" date="2018-07" db="EMBL/GenBank/DDBJ databases">
        <title>Genomic Encyclopedia of Type Strains, Phase IV (KMG-IV): sequencing the most valuable type-strain genomes for metagenomic binning, comparative biology and taxonomic classification.</title>
        <authorList>
            <person name="Goeker M."/>
        </authorList>
    </citation>
    <scope>NUCLEOTIDE SEQUENCE [LARGE SCALE GENOMIC DNA]</scope>
    <source>
        <strain evidence="1 2">DSM 25281</strain>
    </source>
</reference>
<proteinExistence type="predicted"/>
<accession>A0A370GRL3</accession>